<feature type="compositionally biased region" description="Pro residues" evidence="1">
    <location>
        <begin position="188"/>
        <end position="199"/>
    </location>
</feature>
<evidence type="ECO:0000313" key="5">
    <source>
        <dbReference type="Proteomes" id="UP001179121"/>
    </source>
</evidence>
<dbReference type="Proteomes" id="UP001179121">
    <property type="component" value="Chromosome"/>
</dbReference>
<dbReference type="Gene3D" id="2.30.30.240">
    <property type="entry name" value="PRC-barrel domain"/>
    <property type="match status" value="1"/>
</dbReference>
<sequence length="206" mass="21920">MKTVLSTFMFASGLALTTAAFADATGSGQGHTPAPGKDQTNITDSLEKGDIPEKYNILPLLHGQPQSVDGHQLEDAKVLDKNGKPVGKLEDVIVDSASGKIAYAVVLLDENQRRMPVAWSNFNVNKGEKEVRLKTSASALQPTGEQAMRDKDGPDMDRIMKEVEKKRQEFKGTKGSSAPAPNVDMTEPPAPVPGPPGPAPSFEGGK</sequence>
<protein>
    <submittedName>
        <fullName evidence="4">PRC domain-containing protein</fullName>
    </submittedName>
</protein>
<dbReference type="KEGG" id="nti:DNFV4_03220"/>
<dbReference type="RefSeq" id="WP_289269501.1">
    <property type="nucleotide sequence ID" value="NZ_OX365700.1"/>
</dbReference>
<proteinExistence type="predicted"/>
<evidence type="ECO:0000259" key="3">
    <source>
        <dbReference type="Pfam" id="PF05239"/>
    </source>
</evidence>
<dbReference type="InterPro" id="IPR027275">
    <property type="entry name" value="PRC-brl_dom"/>
</dbReference>
<organism evidence="4 5">
    <name type="scientific">Nitrospira tepida</name>
    <dbReference type="NCBI Taxonomy" id="2973512"/>
    <lineage>
        <taxon>Bacteria</taxon>
        <taxon>Pseudomonadati</taxon>
        <taxon>Nitrospirota</taxon>
        <taxon>Nitrospiria</taxon>
        <taxon>Nitrospirales</taxon>
        <taxon>Nitrospiraceae</taxon>
        <taxon>Nitrospira</taxon>
    </lineage>
</organism>
<evidence type="ECO:0000256" key="1">
    <source>
        <dbReference type="SAM" id="MobiDB-lite"/>
    </source>
</evidence>
<evidence type="ECO:0000256" key="2">
    <source>
        <dbReference type="SAM" id="SignalP"/>
    </source>
</evidence>
<dbReference type="SUPFAM" id="SSF50346">
    <property type="entry name" value="PRC-barrel domain"/>
    <property type="match status" value="1"/>
</dbReference>
<feature type="region of interest" description="Disordered" evidence="1">
    <location>
        <begin position="165"/>
        <end position="206"/>
    </location>
</feature>
<feature type="signal peptide" evidence="2">
    <location>
        <begin position="1"/>
        <end position="22"/>
    </location>
</feature>
<dbReference type="Pfam" id="PF05239">
    <property type="entry name" value="PRC"/>
    <property type="match status" value="1"/>
</dbReference>
<gene>
    <name evidence="4" type="ORF">DNFV4_03220</name>
</gene>
<dbReference type="InterPro" id="IPR011033">
    <property type="entry name" value="PRC_barrel-like_sf"/>
</dbReference>
<keyword evidence="2" id="KW-0732">Signal</keyword>
<dbReference type="EMBL" id="OX365700">
    <property type="protein sequence ID" value="CAI4032790.1"/>
    <property type="molecule type" value="Genomic_DNA"/>
</dbReference>
<keyword evidence="5" id="KW-1185">Reference proteome</keyword>
<feature type="chain" id="PRO_5041707732" evidence="2">
    <location>
        <begin position="23"/>
        <end position="206"/>
    </location>
</feature>
<name>A0AA86T621_9BACT</name>
<evidence type="ECO:0000313" key="4">
    <source>
        <dbReference type="EMBL" id="CAI4032790.1"/>
    </source>
</evidence>
<accession>A0AA86T621</accession>
<reference evidence="4" key="1">
    <citation type="submission" date="2022-10" db="EMBL/GenBank/DDBJ databases">
        <authorList>
            <person name="Koch H."/>
        </authorList>
    </citation>
    <scope>NUCLEOTIDE SEQUENCE</scope>
    <source>
        <strain evidence="4">DNF</strain>
    </source>
</reference>
<feature type="domain" description="PRC-barrel" evidence="3">
    <location>
        <begin position="69"/>
        <end position="137"/>
    </location>
</feature>
<dbReference type="AlphaFoldDB" id="A0AA86T621"/>